<name>A0A9P9HLR0_FUSSL</name>
<proteinExistence type="predicted"/>
<accession>A0A9P9HLR0</accession>
<gene>
    <name evidence="1" type="ORF">B0J15DRAFT_512614</name>
</gene>
<protein>
    <submittedName>
        <fullName evidence="1">Uncharacterized protein</fullName>
    </submittedName>
</protein>
<dbReference type="AlphaFoldDB" id="A0A9P9HLR0"/>
<comment type="caution">
    <text evidence="1">The sequence shown here is derived from an EMBL/GenBank/DDBJ whole genome shotgun (WGS) entry which is preliminary data.</text>
</comment>
<organism evidence="1 2">
    <name type="scientific">Fusarium solani</name>
    <name type="common">Filamentous fungus</name>
    <dbReference type="NCBI Taxonomy" id="169388"/>
    <lineage>
        <taxon>Eukaryota</taxon>
        <taxon>Fungi</taxon>
        <taxon>Dikarya</taxon>
        <taxon>Ascomycota</taxon>
        <taxon>Pezizomycotina</taxon>
        <taxon>Sordariomycetes</taxon>
        <taxon>Hypocreomycetidae</taxon>
        <taxon>Hypocreales</taxon>
        <taxon>Nectriaceae</taxon>
        <taxon>Fusarium</taxon>
        <taxon>Fusarium solani species complex</taxon>
    </lineage>
</organism>
<keyword evidence="2" id="KW-1185">Reference proteome</keyword>
<dbReference type="OrthoDB" id="3766406at2759"/>
<evidence type="ECO:0000313" key="1">
    <source>
        <dbReference type="EMBL" id="KAH7258759.1"/>
    </source>
</evidence>
<sequence length="365" mass="42417">MSEEFTKISLEETVNEKIERIDEHQQFQPATPTFWIPIATYLNVISQACLAFTYRHTHQALGRALRLNPGHERYMFLRRLERDGMWLSEILCETCSKFHLPRKDRTWNEYEGPRRCIQQVHFDIVAAITRSYRFDSGLYDINCLFSSYQYTAGRAKITSNVSARLYKGSLVLKTELVLSAGKVAFASENVDKLERMLQKSTKLENVCQHVKWAEVLPFIFRPQLPTVQKSGQSCMGKHPSQECKISGQDLHTCLWTLSHKFWSRCDAYSRLRSDLQRLWSCNLCSADYKISLSRKQGKSSETNSLVFTSWKNLSRCTSIYNEDWAAHMNLGLPDYQKRGTELYNVARSFENPAKGLFDFEYYPSV</sequence>
<dbReference type="EMBL" id="JAGTJS010000009">
    <property type="protein sequence ID" value="KAH7258759.1"/>
    <property type="molecule type" value="Genomic_DNA"/>
</dbReference>
<dbReference type="Proteomes" id="UP000736672">
    <property type="component" value="Unassembled WGS sequence"/>
</dbReference>
<evidence type="ECO:0000313" key="2">
    <source>
        <dbReference type="Proteomes" id="UP000736672"/>
    </source>
</evidence>
<reference evidence="1" key="1">
    <citation type="journal article" date="2021" name="Nat. Commun.">
        <title>Genetic determinants of endophytism in the Arabidopsis root mycobiome.</title>
        <authorList>
            <person name="Mesny F."/>
            <person name="Miyauchi S."/>
            <person name="Thiergart T."/>
            <person name="Pickel B."/>
            <person name="Atanasova L."/>
            <person name="Karlsson M."/>
            <person name="Huettel B."/>
            <person name="Barry K.W."/>
            <person name="Haridas S."/>
            <person name="Chen C."/>
            <person name="Bauer D."/>
            <person name="Andreopoulos W."/>
            <person name="Pangilinan J."/>
            <person name="LaButti K."/>
            <person name="Riley R."/>
            <person name="Lipzen A."/>
            <person name="Clum A."/>
            <person name="Drula E."/>
            <person name="Henrissat B."/>
            <person name="Kohler A."/>
            <person name="Grigoriev I.V."/>
            <person name="Martin F.M."/>
            <person name="Hacquard S."/>
        </authorList>
    </citation>
    <scope>NUCLEOTIDE SEQUENCE</scope>
    <source>
        <strain evidence="1">FSSC 5 MPI-SDFR-AT-0091</strain>
    </source>
</reference>